<dbReference type="EMBL" id="JACJTE010000013">
    <property type="protein sequence ID" value="MBD2561729.1"/>
    <property type="molecule type" value="Genomic_DNA"/>
</dbReference>
<keyword evidence="3" id="KW-1185">Reference proteome</keyword>
<proteinExistence type="predicted"/>
<dbReference type="RefSeq" id="WP_190894326.1">
    <property type="nucleotide sequence ID" value="NZ_JACJTE010000013.1"/>
</dbReference>
<dbReference type="Proteomes" id="UP000604661">
    <property type="component" value="Unassembled WGS sequence"/>
</dbReference>
<accession>A0ABR8EY26</accession>
<name>A0ABR8EY26_NOSLI</name>
<feature type="region of interest" description="Disordered" evidence="1">
    <location>
        <begin position="10"/>
        <end position="53"/>
    </location>
</feature>
<organism evidence="2 3">
    <name type="scientific">Nostoc linckia FACHB-391</name>
    <dbReference type="NCBI Taxonomy" id="2692906"/>
    <lineage>
        <taxon>Bacteria</taxon>
        <taxon>Bacillati</taxon>
        <taxon>Cyanobacteriota</taxon>
        <taxon>Cyanophyceae</taxon>
        <taxon>Nostocales</taxon>
        <taxon>Nostocaceae</taxon>
        <taxon>Nostoc</taxon>
    </lineage>
</organism>
<evidence type="ECO:0000313" key="2">
    <source>
        <dbReference type="EMBL" id="MBD2561729.1"/>
    </source>
</evidence>
<protein>
    <submittedName>
        <fullName evidence="2">Uncharacterized protein</fullName>
    </submittedName>
</protein>
<gene>
    <name evidence="2" type="ORF">H6G95_14125</name>
</gene>
<evidence type="ECO:0000256" key="1">
    <source>
        <dbReference type="SAM" id="MobiDB-lite"/>
    </source>
</evidence>
<comment type="caution">
    <text evidence="2">The sequence shown here is derived from an EMBL/GenBank/DDBJ whole genome shotgun (WGS) entry which is preliminary data.</text>
</comment>
<sequence length="53" mass="5690">MKTLTRIIVQVSRPGGSSAKAHPSYSLPAMPPIHADSSLRREEVPSSRSTTVT</sequence>
<reference evidence="2 3" key="1">
    <citation type="journal article" date="2020" name="ISME J.">
        <title>Comparative genomics reveals insights into cyanobacterial evolution and habitat adaptation.</title>
        <authorList>
            <person name="Chen M.Y."/>
            <person name="Teng W.K."/>
            <person name="Zhao L."/>
            <person name="Hu C.X."/>
            <person name="Zhou Y.K."/>
            <person name="Han B.P."/>
            <person name="Song L.R."/>
            <person name="Shu W.S."/>
        </authorList>
    </citation>
    <scope>NUCLEOTIDE SEQUENCE [LARGE SCALE GENOMIC DNA]</scope>
    <source>
        <strain evidence="2 3">FACHB-391</strain>
    </source>
</reference>
<evidence type="ECO:0000313" key="3">
    <source>
        <dbReference type="Proteomes" id="UP000604661"/>
    </source>
</evidence>